<evidence type="ECO:0000313" key="2">
    <source>
        <dbReference type="Proteomes" id="UP001345219"/>
    </source>
</evidence>
<evidence type="ECO:0000313" key="1">
    <source>
        <dbReference type="EMBL" id="KAK4741334.1"/>
    </source>
</evidence>
<sequence>MKPGERRIVGKCFHDSWEFKSGARCLTQVLTRGILCSCDVCLRHHLRFVQPFSFPPCLTLICFFENAINTDAVRLGLFDSAMPIIFTAHPHKTCGSVDHFQVIQE</sequence>
<proteinExistence type="predicted"/>
<organism evidence="1 2">
    <name type="scientific">Trapa incisa</name>
    <dbReference type="NCBI Taxonomy" id="236973"/>
    <lineage>
        <taxon>Eukaryota</taxon>
        <taxon>Viridiplantae</taxon>
        <taxon>Streptophyta</taxon>
        <taxon>Embryophyta</taxon>
        <taxon>Tracheophyta</taxon>
        <taxon>Spermatophyta</taxon>
        <taxon>Magnoliopsida</taxon>
        <taxon>eudicotyledons</taxon>
        <taxon>Gunneridae</taxon>
        <taxon>Pentapetalae</taxon>
        <taxon>rosids</taxon>
        <taxon>malvids</taxon>
        <taxon>Myrtales</taxon>
        <taxon>Lythraceae</taxon>
        <taxon>Trapa</taxon>
    </lineage>
</organism>
<dbReference type="AlphaFoldDB" id="A0AAN7GGN7"/>
<accession>A0AAN7GGN7</accession>
<protein>
    <submittedName>
        <fullName evidence="1">Uncharacterized protein</fullName>
    </submittedName>
</protein>
<dbReference type="Proteomes" id="UP001345219">
    <property type="component" value="Chromosome 19"/>
</dbReference>
<dbReference type="EMBL" id="JAXIOK010000024">
    <property type="protein sequence ID" value="KAK4741334.1"/>
    <property type="molecule type" value="Genomic_DNA"/>
</dbReference>
<gene>
    <name evidence="1" type="ORF">SAY87_024922</name>
</gene>
<name>A0AAN7GGN7_9MYRT</name>
<comment type="caution">
    <text evidence="1">The sequence shown here is derived from an EMBL/GenBank/DDBJ whole genome shotgun (WGS) entry which is preliminary data.</text>
</comment>
<keyword evidence="2" id="KW-1185">Reference proteome</keyword>
<reference evidence="1 2" key="1">
    <citation type="journal article" date="2023" name="Hortic Res">
        <title>Pangenome of water caltrop reveals structural variations and asymmetric subgenome divergence after allopolyploidization.</title>
        <authorList>
            <person name="Zhang X."/>
            <person name="Chen Y."/>
            <person name="Wang L."/>
            <person name="Yuan Y."/>
            <person name="Fang M."/>
            <person name="Shi L."/>
            <person name="Lu R."/>
            <person name="Comes H.P."/>
            <person name="Ma Y."/>
            <person name="Chen Y."/>
            <person name="Huang G."/>
            <person name="Zhou Y."/>
            <person name="Zheng Z."/>
            <person name="Qiu Y."/>
        </authorList>
    </citation>
    <scope>NUCLEOTIDE SEQUENCE [LARGE SCALE GENOMIC DNA]</scope>
    <source>
        <tissue evidence="1">Roots</tissue>
    </source>
</reference>